<dbReference type="Pfam" id="PF00069">
    <property type="entry name" value="Pkinase"/>
    <property type="match status" value="1"/>
</dbReference>
<proteinExistence type="predicted"/>
<dbReference type="CDD" id="cd00180">
    <property type="entry name" value="PKc"/>
    <property type="match status" value="1"/>
</dbReference>
<dbReference type="PROSITE" id="PS50011">
    <property type="entry name" value="PROTEIN_KINASE_DOM"/>
    <property type="match status" value="1"/>
</dbReference>
<dbReference type="SUPFAM" id="SSF56112">
    <property type="entry name" value="Protein kinase-like (PK-like)"/>
    <property type="match status" value="1"/>
</dbReference>
<dbReference type="PANTHER" id="PTHR24359">
    <property type="entry name" value="SERINE/THREONINE-PROTEIN KINASE SBK1"/>
    <property type="match status" value="1"/>
</dbReference>
<dbReference type="OrthoDB" id="1046782at2759"/>
<feature type="compositionally biased region" description="Basic and acidic residues" evidence="1">
    <location>
        <begin position="33"/>
        <end position="43"/>
    </location>
</feature>
<evidence type="ECO:0000256" key="1">
    <source>
        <dbReference type="SAM" id="MobiDB-lite"/>
    </source>
</evidence>
<dbReference type="EMBL" id="KZ613866">
    <property type="protein sequence ID" value="PMD54057.1"/>
    <property type="molecule type" value="Genomic_DNA"/>
</dbReference>
<dbReference type="SMART" id="SM00220">
    <property type="entry name" value="S_TKc"/>
    <property type="match status" value="1"/>
</dbReference>
<feature type="compositionally biased region" description="Basic and acidic residues" evidence="1">
    <location>
        <begin position="74"/>
        <end position="85"/>
    </location>
</feature>
<name>A0A2J6STI4_9HELO</name>
<dbReference type="InParanoid" id="A0A2J6STI4"/>
<keyword evidence="4" id="KW-1185">Reference proteome</keyword>
<dbReference type="GO" id="GO:0005524">
    <property type="term" value="F:ATP binding"/>
    <property type="evidence" value="ECO:0007669"/>
    <property type="project" value="InterPro"/>
</dbReference>
<dbReference type="AlphaFoldDB" id="A0A2J6STI4"/>
<keyword evidence="3" id="KW-0808">Transferase</keyword>
<dbReference type="InterPro" id="IPR000719">
    <property type="entry name" value="Prot_kinase_dom"/>
</dbReference>
<dbReference type="PANTHER" id="PTHR24359:SF37">
    <property type="entry name" value="PROTEIN KINASE DOMAIN-CONTAINING PROTEIN"/>
    <property type="match status" value="1"/>
</dbReference>
<dbReference type="InterPro" id="IPR011009">
    <property type="entry name" value="Kinase-like_dom_sf"/>
</dbReference>
<dbReference type="Gene3D" id="3.30.200.20">
    <property type="entry name" value="Phosphorylase Kinase, domain 1"/>
    <property type="match status" value="1"/>
</dbReference>
<sequence length="705" mass="80099">MAWWCFPTLQQKLGSWVRRGRRVLGLDSPKKDLIPEVRIESPKESMVPSSGQGSVRRPSPSPPPPGGLQVDQDGDSRSGADEQSRRLKVLSVASSSYHADSDIFTLNQNNKTMSEAGDQDSDFVSHKDTGHESTLREKLCEVRIEAPQNSHRYFIPADDQKLLVTADSVSMELEERGKSEDVARSTSENIMNSAPKLFAILVYLRHGELILDFLEEGIDDTHLPFIRSDKTPRARDYKLCSRHHPGQPLNCMERWDRDLVDEFGRDQWCMLAPVFEYHDGIAHYDLHDNCVLPWVEDEERGDSAMVGGYGSVSKIAIHPAHQRIVGNANQMSLSQFVAIKRLHSKNESNFKEEVAMLKKLKKRKHAHLVNLLATYRYKSHFYLIFPYAHCNLRQYWQHTPNPDFTQATVFWMLQECRFVASALHMVHESRSTREFAVSAIESSGSGVGSSHSEDENQTRIYGRHGDIKAENILWFEKNDDSPGVLVVADFGLMAFHTKDTRSDVPAKHITGSPSYEPPECFLLHSKISRAFDIWSLGCLYLEFVTWLVCGWKHLQRFPKVREMRGPPAPEFLDDTFFTINESENRAVVRQSVIDWIADLHEMPRASAFVHDFLDLISSHLLLVIPGERIRIGQLNEELSDMLKHASSDPLYLTDPKPFPQRTQQPHPQSLAAFHRNGDIISPATQEGVSLPKRLSGILDSEAPHN</sequence>
<dbReference type="STRING" id="1095630.A0A2J6STI4"/>
<evidence type="ECO:0000313" key="4">
    <source>
        <dbReference type="Proteomes" id="UP000235371"/>
    </source>
</evidence>
<feature type="domain" description="Protein kinase" evidence="2">
    <location>
        <begin position="298"/>
        <end position="642"/>
    </location>
</feature>
<feature type="compositionally biased region" description="Low complexity" evidence="1">
    <location>
        <begin position="48"/>
        <end position="58"/>
    </location>
</feature>
<keyword evidence="3" id="KW-0418">Kinase</keyword>
<reference evidence="3 4" key="1">
    <citation type="submission" date="2016-04" db="EMBL/GenBank/DDBJ databases">
        <title>A degradative enzymes factory behind the ericoid mycorrhizal symbiosis.</title>
        <authorList>
            <consortium name="DOE Joint Genome Institute"/>
            <person name="Martino E."/>
            <person name="Morin E."/>
            <person name="Grelet G."/>
            <person name="Kuo A."/>
            <person name="Kohler A."/>
            <person name="Daghino S."/>
            <person name="Barry K."/>
            <person name="Choi C."/>
            <person name="Cichocki N."/>
            <person name="Clum A."/>
            <person name="Copeland A."/>
            <person name="Hainaut M."/>
            <person name="Haridas S."/>
            <person name="Labutti K."/>
            <person name="Lindquist E."/>
            <person name="Lipzen A."/>
            <person name="Khouja H.-R."/>
            <person name="Murat C."/>
            <person name="Ohm R."/>
            <person name="Olson A."/>
            <person name="Spatafora J."/>
            <person name="Veneault-Fourrey C."/>
            <person name="Henrissat B."/>
            <person name="Grigoriev I."/>
            <person name="Martin F."/>
            <person name="Perotto S."/>
        </authorList>
    </citation>
    <scope>NUCLEOTIDE SEQUENCE [LARGE SCALE GENOMIC DNA]</scope>
    <source>
        <strain evidence="3 4">E</strain>
    </source>
</reference>
<organism evidence="3 4">
    <name type="scientific">Hyaloscypha bicolor E</name>
    <dbReference type="NCBI Taxonomy" id="1095630"/>
    <lineage>
        <taxon>Eukaryota</taxon>
        <taxon>Fungi</taxon>
        <taxon>Dikarya</taxon>
        <taxon>Ascomycota</taxon>
        <taxon>Pezizomycotina</taxon>
        <taxon>Leotiomycetes</taxon>
        <taxon>Helotiales</taxon>
        <taxon>Hyaloscyphaceae</taxon>
        <taxon>Hyaloscypha</taxon>
        <taxon>Hyaloscypha bicolor</taxon>
    </lineage>
</organism>
<dbReference type="RefSeq" id="XP_024730961.1">
    <property type="nucleotide sequence ID" value="XM_024887328.1"/>
</dbReference>
<feature type="region of interest" description="Disordered" evidence="1">
    <location>
        <begin position="33"/>
        <end position="86"/>
    </location>
</feature>
<dbReference type="GO" id="GO:0004674">
    <property type="term" value="F:protein serine/threonine kinase activity"/>
    <property type="evidence" value="ECO:0007669"/>
    <property type="project" value="TreeGrafter"/>
</dbReference>
<dbReference type="Gene3D" id="1.10.510.10">
    <property type="entry name" value="Transferase(Phosphotransferase) domain 1"/>
    <property type="match status" value="1"/>
</dbReference>
<evidence type="ECO:0000259" key="2">
    <source>
        <dbReference type="PROSITE" id="PS50011"/>
    </source>
</evidence>
<evidence type="ECO:0000313" key="3">
    <source>
        <dbReference type="EMBL" id="PMD54057.1"/>
    </source>
</evidence>
<protein>
    <submittedName>
        <fullName evidence="3">Kinase-like protein</fullName>
    </submittedName>
</protein>
<gene>
    <name evidence="3" type="ORF">K444DRAFT_667697</name>
</gene>
<accession>A0A2J6STI4</accession>
<dbReference type="GeneID" id="36595404"/>
<dbReference type="Proteomes" id="UP000235371">
    <property type="component" value="Unassembled WGS sequence"/>
</dbReference>